<keyword evidence="3" id="KW-0443">Lipid metabolism</keyword>
<evidence type="ECO:0000256" key="3">
    <source>
        <dbReference type="ARBA" id="ARBA00023098"/>
    </source>
</evidence>
<organism evidence="5 6">
    <name type="scientific">Kribbella antibiotica</name>
    <dbReference type="NCBI Taxonomy" id="190195"/>
    <lineage>
        <taxon>Bacteria</taxon>
        <taxon>Bacillati</taxon>
        <taxon>Actinomycetota</taxon>
        <taxon>Actinomycetes</taxon>
        <taxon>Propionibacteriales</taxon>
        <taxon>Kribbellaceae</taxon>
        <taxon>Kribbella</taxon>
    </lineage>
</organism>
<dbReference type="Gene3D" id="3.40.50.1820">
    <property type="entry name" value="alpha/beta hydrolase"/>
    <property type="match status" value="1"/>
</dbReference>
<dbReference type="GO" id="GO:0003847">
    <property type="term" value="F:1-alkyl-2-acetylglycerophosphocholine esterase activity"/>
    <property type="evidence" value="ECO:0007669"/>
    <property type="project" value="TreeGrafter"/>
</dbReference>
<comment type="caution">
    <text evidence="5">The sequence shown here is derived from an EMBL/GenBank/DDBJ whole genome shotgun (WGS) entry which is preliminary data.</text>
</comment>
<protein>
    <submittedName>
        <fullName evidence="5">Alpha/beta hydrolase</fullName>
    </submittedName>
</protein>
<evidence type="ECO:0000313" key="6">
    <source>
        <dbReference type="Proteomes" id="UP000295124"/>
    </source>
</evidence>
<feature type="chain" id="PRO_5020928496" evidence="4">
    <location>
        <begin position="26"/>
        <end position="376"/>
    </location>
</feature>
<dbReference type="Proteomes" id="UP000295124">
    <property type="component" value="Unassembled WGS sequence"/>
</dbReference>
<dbReference type="PANTHER" id="PTHR10272:SF14">
    <property type="entry name" value="PAF ACETYLHYDROLASE FAMILY PROTEIN"/>
    <property type="match status" value="1"/>
</dbReference>
<dbReference type="PANTHER" id="PTHR10272">
    <property type="entry name" value="PLATELET-ACTIVATING FACTOR ACETYLHYDROLASE"/>
    <property type="match status" value="1"/>
</dbReference>
<dbReference type="InterPro" id="IPR029058">
    <property type="entry name" value="AB_hydrolase_fold"/>
</dbReference>
<keyword evidence="4" id="KW-0732">Signal</keyword>
<reference evidence="5 6" key="1">
    <citation type="submission" date="2019-03" db="EMBL/GenBank/DDBJ databases">
        <title>Draft genome sequences of novel Actinobacteria.</title>
        <authorList>
            <person name="Sahin N."/>
            <person name="Ay H."/>
            <person name="Saygin H."/>
        </authorList>
    </citation>
    <scope>NUCLEOTIDE SEQUENCE [LARGE SCALE GENOMIC DNA]</scope>
    <source>
        <strain evidence="5 6">JCM 13523</strain>
    </source>
</reference>
<evidence type="ECO:0000256" key="1">
    <source>
        <dbReference type="ARBA" id="ARBA00022801"/>
    </source>
</evidence>
<dbReference type="GO" id="GO:0016042">
    <property type="term" value="P:lipid catabolic process"/>
    <property type="evidence" value="ECO:0007669"/>
    <property type="project" value="UniProtKB-KW"/>
</dbReference>
<dbReference type="OrthoDB" id="569821at2"/>
<evidence type="ECO:0000313" key="5">
    <source>
        <dbReference type="EMBL" id="TDD62155.1"/>
    </source>
</evidence>
<dbReference type="PROSITE" id="PS51318">
    <property type="entry name" value="TAT"/>
    <property type="match status" value="1"/>
</dbReference>
<feature type="signal peptide" evidence="4">
    <location>
        <begin position="1"/>
        <end position="25"/>
    </location>
</feature>
<keyword evidence="6" id="KW-1185">Reference proteome</keyword>
<dbReference type="Pfam" id="PF03403">
    <property type="entry name" value="PAF-AH_p_II"/>
    <property type="match status" value="1"/>
</dbReference>
<keyword evidence="1 5" id="KW-0378">Hydrolase</keyword>
<dbReference type="SUPFAM" id="SSF53474">
    <property type="entry name" value="alpha/beta-Hydrolases"/>
    <property type="match status" value="1"/>
</dbReference>
<proteinExistence type="predicted"/>
<sequence>MWSRRSFLALSSLAATLPMATLAHATSTQADLTLRLPAPTGPHRIGVRSLQLIQRGRRDPWIGTPDRDVMLSIFYPALTTHGYPVAPQMTPAAAAFFNIFDAQFLHSLPTAGVNWAATLTHSHVEAPALPGHRPVILYSPGGIDPRTLGTGTAEELASHGYIVITIDHPGETSEVELSTGELRRIKIPPTGATDPVILRLMISTRLADIAFVLSQLKTIDLPLDLRRVGIYGHSAGGATAAEALYENRGLRSAINLEGYLDYLPLTPGEPNELYPIAQHGTDRPVQLTGTDGYRDDRFDSSWSALLSHGGPVRRTELTQANHWVFTDLGTMAAQCQQAGLMTAENRAKLVGTIAPGRSVPWIRNSVRSFFDRTLRC</sequence>
<dbReference type="EMBL" id="SMKX01000008">
    <property type="protein sequence ID" value="TDD62155.1"/>
    <property type="molecule type" value="Genomic_DNA"/>
</dbReference>
<keyword evidence="2" id="KW-0442">Lipid degradation</keyword>
<accession>A0A4R4ZTI8</accession>
<dbReference type="AlphaFoldDB" id="A0A4R4ZTI8"/>
<dbReference type="RefSeq" id="WP_132165679.1">
    <property type="nucleotide sequence ID" value="NZ_SMKX01000008.1"/>
</dbReference>
<dbReference type="InterPro" id="IPR006311">
    <property type="entry name" value="TAT_signal"/>
</dbReference>
<name>A0A4R4ZTI8_9ACTN</name>
<evidence type="ECO:0000256" key="2">
    <source>
        <dbReference type="ARBA" id="ARBA00022963"/>
    </source>
</evidence>
<gene>
    <name evidence="5" type="ORF">E1263_04565</name>
</gene>
<evidence type="ECO:0000256" key="4">
    <source>
        <dbReference type="SAM" id="SignalP"/>
    </source>
</evidence>